<dbReference type="PANTHER" id="PTHR10903">
    <property type="entry name" value="GTPASE, IMAP FAMILY MEMBER-RELATED"/>
    <property type="match status" value="1"/>
</dbReference>
<proteinExistence type="inferred from homology"/>
<dbReference type="AlphaFoldDB" id="A0A3Q3GH70"/>
<dbReference type="GO" id="GO:0005829">
    <property type="term" value="C:cytosol"/>
    <property type="evidence" value="ECO:0007669"/>
    <property type="project" value="UniProtKB-SubCell"/>
</dbReference>
<feature type="transmembrane region" description="Helical" evidence="5">
    <location>
        <begin position="264"/>
        <end position="284"/>
    </location>
</feature>
<dbReference type="GO" id="GO:0005739">
    <property type="term" value="C:mitochondrion"/>
    <property type="evidence" value="ECO:0007669"/>
    <property type="project" value="UniProtKB-SubCell"/>
</dbReference>
<organism evidence="7 8">
    <name type="scientific">Labrus bergylta</name>
    <name type="common">ballan wrasse</name>
    <dbReference type="NCBI Taxonomy" id="56723"/>
    <lineage>
        <taxon>Eukaryota</taxon>
        <taxon>Metazoa</taxon>
        <taxon>Chordata</taxon>
        <taxon>Craniata</taxon>
        <taxon>Vertebrata</taxon>
        <taxon>Euteleostomi</taxon>
        <taxon>Actinopterygii</taxon>
        <taxon>Neopterygii</taxon>
        <taxon>Teleostei</taxon>
        <taxon>Neoteleostei</taxon>
        <taxon>Acanthomorphata</taxon>
        <taxon>Eupercaria</taxon>
        <taxon>Labriformes</taxon>
        <taxon>Labridae</taxon>
        <taxon>Labrus</taxon>
    </lineage>
</organism>
<dbReference type="STRING" id="56723.ENSLBEP00000030163"/>
<keyword evidence="2" id="KW-0547">Nucleotide-binding</keyword>
<evidence type="ECO:0000256" key="3">
    <source>
        <dbReference type="ARBA" id="ARBA00023134"/>
    </source>
</evidence>
<dbReference type="GO" id="GO:0005783">
    <property type="term" value="C:endoplasmic reticulum"/>
    <property type="evidence" value="ECO:0007669"/>
    <property type="project" value="UniProtKB-SubCell"/>
</dbReference>
<evidence type="ECO:0000256" key="1">
    <source>
        <dbReference type="ARBA" id="ARBA00008535"/>
    </source>
</evidence>
<dbReference type="InterPro" id="IPR027417">
    <property type="entry name" value="P-loop_NTPase"/>
</dbReference>
<feature type="region of interest" description="Disordered" evidence="4">
    <location>
        <begin position="199"/>
        <end position="226"/>
    </location>
</feature>
<evidence type="ECO:0000256" key="2">
    <source>
        <dbReference type="ARBA" id="ARBA00022741"/>
    </source>
</evidence>
<dbReference type="GeneTree" id="ENSGT01120000271858"/>
<dbReference type="SUPFAM" id="SSF52540">
    <property type="entry name" value="P-loop containing nucleoside triphosphate hydrolases"/>
    <property type="match status" value="1"/>
</dbReference>
<keyword evidence="3" id="KW-0342">GTP-binding</keyword>
<reference evidence="7" key="1">
    <citation type="submission" date="2025-08" db="UniProtKB">
        <authorList>
            <consortium name="Ensembl"/>
        </authorList>
    </citation>
    <scope>IDENTIFICATION</scope>
</reference>
<feature type="domain" description="AIG1-type G" evidence="6">
    <location>
        <begin position="7"/>
        <end position="217"/>
    </location>
</feature>
<dbReference type="Pfam" id="PF04548">
    <property type="entry name" value="AIG1"/>
    <property type="match status" value="1"/>
</dbReference>
<keyword evidence="5" id="KW-0472">Membrane</keyword>
<dbReference type="PROSITE" id="PS51720">
    <property type="entry name" value="G_AIG1"/>
    <property type="match status" value="1"/>
</dbReference>
<feature type="compositionally biased region" description="Basic and acidic residues" evidence="4">
    <location>
        <begin position="207"/>
        <end position="226"/>
    </location>
</feature>
<evidence type="ECO:0000259" key="6">
    <source>
        <dbReference type="PROSITE" id="PS51720"/>
    </source>
</evidence>
<evidence type="ECO:0000313" key="7">
    <source>
        <dbReference type="Ensembl" id="ENSLBEP00000030163.1"/>
    </source>
</evidence>
<keyword evidence="5" id="KW-0812">Transmembrane</keyword>
<keyword evidence="8" id="KW-1185">Reference proteome</keyword>
<comment type="similarity">
    <text evidence="1">Belongs to the TRAFAC class TrmE-Era-EngA-EngB-Septin-like GTPase superfamily. AIG1/Toc34/Toc159-like paraseptin GTPase family. IAN subfamily.</text>
</comment>
<sequence length="327" mass="36158">MVCKTFVSELKILLIGATKAGKSATGNTILGRMAFKSQITASSVTKEFKTEKGEFGREILAVIDTPCLFGSTTSDSFNEEIPEQVLKELKQLLPDPPGPVVFLVVLQLGRFTKPEEKLLEMIQRTFGREAVHYTMALFTRGDDLKKDGHSIEELIGENRALRDFIRECRGGYHVFDNGDLDEPQVSELLRKINSIVERNGGSNNRMSQEEEGVHQKEKSGREARKETGGGNAFVKVCIEGAFYGAFTGAATYLLRKLLRKQETILLLGTIGGGVGLFAGVVQSLPFDPTILCLNTFYEVVQLNKQHGTYMVAKSDKRRSPSSTWLGI</sequence>
<dbReference type="PANTHER" id="PTHR10903:SF186">
    <property type="entry name" value="GTPASE IMAP FAMILY MEMBER 4-LIKE-RELATED"/>
    <property type="match status" value="1"/>
</dbReference>
<evidence type="ECO:0000313" key="8">
    <source>
        <dbReference type="Proteomes" id="UP000261660"/>
    </source>
</evidence>
<protein>
    <recommendedName>
        <fullName evidence="6">AIG1-type G domain-containing protein</fullName>
    </recommendedName>
</protein>
<evidence type="ECO:0000256" key="5">
    <source>
        <dbReference type="SAM" id="Phobius"/>
    </source>
</evidence>
<dbReference type="GO" id="GO:0005794">
    <property type="term" value="C:Golgi apparatus"/>
    <property type="evidence" value="ECO:0007669"/>
    <property type="project" value="UniProtKB-SubCell"/>
</dbReference>
<reference evidence="7" key="2">
    <citation type="submission" date="2025-09" db="UniProtKB">
        <authorList>
            <consortium name="Ensembl"/>
        </authorList>
    </citation>
    <scope>IDENTIFICATION</scope>
</reference>
<dbReference type="InterPro" id="IPR045058">
    <property type="entry name" value="GIMA/IAN/Toc"/>
</dbReference>
<dbReference type="InParanoid" id="A0A3Q3GH70"/>
<evidence type="ECO:0000256" key="4">
    <source>
        <dbReference type="SAM" id="MobiDB-lite"/>
    </source>
</evidence>
<dbReference type="Gene3D" id="3.40.50.300">
    <property type="entry name" value="P-loop containing nucleotide triphosphate hydrolases"/>
    <property type="match status" value="1"/>
</dbReference>
<keyword evidence="5" id="KW-1133">Transmembrane helix</keyword>
<accession>A0A3Q3GH70</accession>
<dbReference type="Proteomes" id="UP000261660">
    <property type="component" value="Unplaced"/>
</dbReference>
<dbReference type="Ensembl" id="ENSLBET00000031568.1">
    <property type="protein sequence ID" value="ENSLBEP00000030163.1"/>
    <property type="gene ID" value="ENSLBEG00000022789.1"/>
</dbReference>
<dbReference type="InterPro" id="IPR006703">
    <property type="entry name" value="G_AIG1"/>
</dbReference>
<name>A0A3Q3GH70_9LABR</name>
<dbReference type="GO" id="GO:0005525">
    <property type="term" value="F:GTP binding"/>
    <property type="evidence" value="ECO:0007669"/>
    <property type="project" value="UniProtKB-KW"/>
</dbReference>